<feature type="transmembrane region" description="Helical" evidence="1">
    <location>
        <begin position="64"/>
        <end position="83"/>
    </location>
</feature>
<feature type="transmembrane region" description="Helical" evidence="1">
    <location>
        <begin position="167"/>
        <end position="189"/>
    </location>
</feature>
<feature type="transmembrane region" description="Helical" evidence="1">
    <location>
        <begin position="313"/>
        <end position="334"/>
    </location>
</feature>
<organism evidence="2 3">
    <name type="scientific">Temperatibacter marinus</name>
    <dbReference type="NCBI Taxonomy" id="1456591"/>
    <lineage>
        <taxon>Bacteria</taxon>
        <taxon>Pseudomonadati</taxon>
        <taxon>Pseudomonadota</taxon>
        <taxon>Alphaproteobacteria</taxon>
        <taxon>Kordiimonadales</taxon>
        <taxon>Temperatibacteraceae</taxon>
        <taxon>Temperatibacter</taxon>
    </lineage>
</organism>
<feature type="transmembrane region" description="Helical" evidence="1">
    <location>
        <begin position="104"/>
        <end position="127"/>
    </location>
</feature>
<proteinExistence type="predicted"/>
<reference evidence="2" key="1">
    <citation type="submission" date="2023-04" db="EMBL/GenBank/DDBJ databases">
        <title>Complete genome sequence of Temperatibacter marinus.</title>
        <authorList>
            <person name="Rong J.-C."/>
            <person name="Yi M.-L."/>
            <person name="Zhao Q."/>
        </authorList>
    </citation>
    <scope>NUCLEOTIDE SEQUENCE</scope>
    <source>
        <strain evidence="2">NBRC 110045</strain>
    </source>
</reference>
<feature type="transmembrane region" description="Helical" evidence="1">
    <location>
        <begin position="225"/>
        <end position="246"/>
    </location>
</feature>
<gene>
    <name evidence="2" type="ORF">QGN29_07040</name>
</gene>
<evidence type="ECO:0000313" key="3">
    <source>
        <dbReference type="Proteomes" id="UP001268683"/>
    </source>
</evidence>
<feature type="transmembrane region" description="Helical" evidence="1">
    <location>
        <begin position="6"/>
        <end position="24"/>
    </location>
</feature>
<keyword evidence="3" id="KW-1185">Reference proteome</keyword>
<keyword evidence="1" id="KW-1133">Transmembrane helix</keyword>
<evidence type="ECO:0000313" key="2">
    <source>
        <dbReference type="EMBL" id="WND04126.1"/>
    </source>
</evidence>
<name>A0AA52EG26_9PROT</name>
<keyword evidence="1" id="KW-0472">Membrane</keyword>
<evidence type="ECO:0000256" key="1">
    <source>
        <dbReference type="SAM" id="Phobius"/>
    </source>
</evidence>
<sequence>MEQDSVTGALIAIIIVTLTAPLLAKLTKKFGYLRAGLDGFVLMSVIGLVILVLVPDALFHKGKWALVVLLVGFFLPAVAEYFGHKYARYFKGDCHAAQRKTHKIVLLISAFAIIFHALTDGAILALAKSDHATPFLSLGVVAHRVGVAITLWWLLEPYISSRSSYLMLILFALVTYLGFSMAGSVSAVVEAGLGGYWQAFAAGSLLHVVMHPLRERNIPLKTIQNAHRLGTCIAFFFLIASIFSALELTTNHMLSHQVLDPSNTAVTHAGMEESLYILKQAGLIVAPWLLAFIVGLALFRVRSKWSLKNFVSASARVAPMTFLIWLISAAFYALMGTQMVEDHPLGIGIKHVEIFYLWLLLVFSALLYQGAPKFFTSVMPDFLSHDHSH</sequence>
<feature type="transmembrane region" description="Helical" evidence="1">
    <location>
        <begin position="354"/>
        <end position="371"/>
    </location>
</feature>
<dbReference type="Proteomes" id="UP001268683">
    <property type="component" value="Chromosome"/>
</dbReference>
<dbReference type="RefSeq" id="WP_310799990.1">
    <property type="nucleotide sequence ID" value="NZ_CP123872.1"/>
</dbReference>
<feature type="transmembrane region" description="Helical" evidence="1">
    <location>
        <begin position="36"/>
        <end position="58"/>
    </location>
</feature>
<dbReference type="AlphaFoldDB" id="A0AA52EG26"/>
<dbReference type="KEGG" id="tmk:QGN29_07040"/>
<feature type="transmembrane region" description="Helical" evidence="1">
    <location>
        <begin position="281"/>
        <end position="301"/>
    </location>
</feature>
<feature type="transmembrane region" description="Helical" evidence="1">
    <location>
        <begin position="133"/>
        <end position="155"/>
    </location>
</feature>
<accession>A0AA52EG26</accession>
<protein>
    <submittedName>
        <fullName evidence="2">Uncharacterized protein</fullName>
    </submittedName>
</protein>
<keyword evidence="1" id="KW-0812">Transmembrane</keyword>
<dbReference type="EMBL" id="CP123872">
    <property type="protein sequence ID" value="WND04126.1"/>
    <property type="molecule type" value="Genomic_DNA"/>
</dbReference>
<feature type="transmembrane region" description="Helical" evidence="1">
    <location>
        <begin position="195"/>
        <end position="213"/>
    </location>
</feature>